<keyword evidence="2" id="KW-1185">Reference proteome</keyword>
<evidence type="ECO:0000313" key="2">
    <source>
        <dbReference type="Proteomes" id="UP000479226"/>
    </source>
</evidence>
<protein>
    <recommendedName>
        <fullName evidence="3">Chemotaxis protein CheW</fullName>
    </recommendedName>
</protein>
<comment type="caution">
    <text evidence="1">The sequence shown here is derived from an EMBL/GenBank/DDBJ whole genome shotgun (WGS) entry which is preliminary data.</text>
</comment>
<sequence>MRWDGLFGDLDAQWHAAEQQDLELRVNELARMEAARLTLADALRGGLGGEVGAVLRNGVAHHGLLQRVEDQWMLLLEGGRSVVVPLAKVLRVSGLGPARASRRGRVHHSLAAALRVLARNRAVVVLELESIQPSRLRGVLDQVGADYVVVQQLADGVVRARDNQQGRVVVPVEAMVSIMSAADNEF</sequence>
<dbReference type="RefSeq" id="WP_165182134.1">
    <property type="nucleotide sequence ID" value="NZ_JAAKZI010000016.1"/>
</dbReference>
<name>A0ABX0DAI9_9MICC</name>
<gene>
    <name evidence="1" type="ORF">G6N77_10610</name>
</gene>
<dbReference type="EMBL" id="JAAKZI010000016">
    <property type="protein sequence ID" value="NGN83908.1"/>
    <property type="molecule type" value="Genomic_DNA"/>
</dbReference>
<dbReference type="Proteomes" id="UP000479226">
    <property type="component" value="Unassembled WGS sequence"/>
</dbReference>
<evidence type="ECO:0000313" key="1">
    <source>
        <dbReference type="EMBL" id="NGN83908.1"/>
    </source>
</evidence>
<evidence type="ECO:0008006" key="3">
    <source>
        <dbReference type="Google" id="ProtNLM"/>
    </source>
</evidence>
<reference evidence="1 2" key="1">
    <citation type="submission" date="2020-02" db="EMBL/GenBank/DDBJ databases">
        <title>Genome sequence of the type strain DSM 27180 of Arthrobacter silviterrae.</title>
        <authorList>
            <person name="Gao J."/>
            <person name="Sun J."/>
        </authorList>
    </citation>
    <scope>NUCLEOTIDE SEQUENCE [LARGE SCALE GENOMIC DNA]</scope>
    <source>
        <strain evidence="1 2">DSM 27180</strain>
    </source>
</reference>
<organism evidence="1 2">
    <name type="scientific">Arthrobacter silviterrae</name>
    <dbReference type="NCBI Taxonomy" id="2026658"/>
    <lineage>
        <taxon>Bacteria</taxon>
        <taxon>Bacillati</taxon>
        <taxon>Actinomycetota</taxon>
        <taxon>Actinomycetes</taxon>
        <taxon>Micrococcales</taxon>
        <taxon>Micrococcaceae</taxon>
        <taxon>Arthrobacter</taxon>
    </lineage>
</organism>
<proteinExistence type="predicted"/>
<accession>A0ABX0DAI9</accession>